<dbReference type="InterPro" id="IPR027417">
    <property type="entry name" value="P-loop_NTPase"/>
</dbReference>
<dbReference type="InterPro" id="IPR050678">
    <property type="entry name" value="DNA_Partitioning_ATPase"/>
</dbReference>
<dbReference type="CDD" id="cd02042">
    <property type="entry name" value="ParAB_family"/>
    <property type="match status" value="1"/>
</dbReference>
<sequence length="213" mass="23255">MGHKIGVISQKGGVGKSAVSRCLGAAHAGFGWDVKIGDLDIQQSTSYVWQKRRLSSEVEPVVAVECFGTVSQAMKQADNYDLFIFDGAPHATKATLEIAEISDMVIIPTGLSLDDMEPCVILANDLVKNGVNRDKIVFTFCRTGDSKAELEESLQYMAQTPYTAIPHPMPEKTAIRRAHDLGLSAIEAKYKGPREAAEKMVQSLIDKLDELTK</sequence>
<dbReference type="AlphaFoldDB" id="A0A0H3ZIP6"/>
<evidence type="ECO:0000313" key="2">
    <source>
        <dbReference type="EMBL" id="AKN35803.1"/>
    </source>
</evidence>
<evidence type="ECO:0000259" key="1">
    <source>
        <dbReference type="Pfam" id="PF01656"/>
    </source>
</evidence>
<proteinExistence type="predicted"/>
<dbReference type="InterPro" id="IPR002586">
    <property type="entry name" value="CobQ/CobB/MinD/ParA_Nub-bd_dom"/>
</dbReference>
<dbReference type="Pfam" id="PF01656">
    <property type="entry name" value="CbiA"/>
    <property type="match status" value="1"/>
</dbReference>
<organism evidence="2">
    <name type="scientific">Vibrio sp. FF_304</name>
    <dbReference type="NCBI Taxonomy" id="1652833"/>
    <lineage>
        <taxon>Bacteria</taxon>
        <taxon>Pseudomonadati</taxon>
        <taxon>Pseudomonadota</taxon>
        <taxon>Gammaproteobacteria</taxon>
        <taxon>Vibrionales</taxon>
        <taxon>Vibrionaceae</taxon>
        <taxon>Vibrio</taxon>
    </lineage>
</organism>
<protein>
    <recommendedName>
        <fullName evidence="1">CobQ/CobB/MinD/ParA nucleotide binding domain-containing protein</fullName>
    </recommendedName>
</protein>
<name>A0A0H3ZIP6_9VIBR</name>
<dbReference type="PANTHER" id="PTHR13696:SF99">
    <property type="entry name" value="COBYRINIC ACID AC-DIAMIDE SYNTHASE"/>
    <property type="match status" value="1"/>
</dbReference>
<reference evidence="2" key="1">
    <citation type="journal article" date="2015" name="MBio">
        <title>Eco-Evolutionary Dynamics of Episomes among Ecologically Cohesive Bacterial Populations.</title>
        <authorList>
            <person name="Xue H."/>
            <person name="Cordero O.X."/>
            <person name="Camas F.M."/>
            <person name="Trimble W."/>
            <person name="Meyer F."/>
            <person name="Guglielmini J."/>
            <person name="Rocha E.P."/>
            <person name="Polz M.F."/>
        </authorList>
    </citation>
    <scope>NUCLEOTIDE SEQUENCE</scope>
    <source>
        <strain evidence="2">FF_304</strain>
    </source>
</reference>
<dbReference type="EMBL" id="KP795453">
    <property type="protein sequence ID" value="AKN35803.1"/>
    <property type="molecule type" value="Genomic_DNA"/>
</dbReference>
<dbReference type="Gene3D" id="3.40.50.300">
    <property type="entry name" value="P-loop containing nucleotide triphosphate hydrolases"/>
    <property type="match status" value="1"/>
</dbReference>
<dbReference type="SUPFAM" id="SSF52540">
    <property type="entry name" value="P-loop containing nucleoside triphosphate hydrolases"/>
    <property type="match status" value="1"/>
</dbReference>
<feature type="domain" description="CobQ/CobB/MinD/ParA nucleotide binding" evidence="1">
    <location>
        <begin position="6"/>
        <end position="179"/>
    </location>
</feature>
<dbReference type="PANTHER" id="PTHR13696">
    <property type="entry name" value="P-LOOP CONTAINING NUCLEOSIDE TRIPHOSPHATE HYDROLASE"/>
    <property type="match status" value="1"/>
</dbReference>
<accession>A0A0H3ZIP6</accession>